<evidence type="ECO:0000313" key="1">
    <source>
        <dbReference type="EMBL" id="GAG62554.1"/>
    </source>
</evidence>
<organism evidence="1">
    <name type="scientific">marine sediment metagenome</name>
    <dbReference type="NCBI Taxonomy" id="412755"/>
    <lineage>
        <taxon>unclassified sequences</taxon>
        <taxon>metagenomes</taxon>
        <taxon>ecological metagenomes</taxon>
    </lineage>
</organism>
<sequence>MKAKGILPLVSEKLRCAPMPLGGIGTIALGGDGLLKQWQITNTVNHLAFVPNSFFAVRTRSLSSSNENSISRALICTKLHNGIDFIPAKSVSDHIVNNFFPKFMLLYLLATSCTEFSFYW</sequence>
<comment type="caution">
    <text evidence="1">The sequence shown here is derived from an EMBL/GenBank/DDBJ whole genome shotgun (WGS) entry which is preliminary data.</text>
</comment>
<reference evidence="1" key="1">
    <citation type="journal article" date="2014" name="Front. Microbiol.">
        <title>High frequency of phylogenetically diverse reductive dehalogenase-homologous genes in deep subseafloor sedimentary metagenomes.</title>
        <authorList>
            <person name="Kawai M."/>
            <person name="Futagami T."/>
            <person name="Toyoda A."/>
            <person name="Takaki Y."/>
            <person name="Nishi S."/>
            <person name="Hori S."/>
            <person name="Arai W."/>
            <person name="Tsubouchi T."/>
            <person name="Morono Y."/>
            <person name="Uchiyama I."/>
            <person name="Ito T."/>
            <person name="Fujiyama A."/>
            <person name="Inagaki F."/>
            <person name="Takami H."/>
        </authorList>
    </citation>
    <scope>NUCLEOTIDE SEQUENCE</scope>
    <source>
        <strain evidence="1">Expedition CK06-06</strain>
    </source>
</reference>
<gene>
    <name evidence="1" type="ORF">S01H4_14555</name>
</gene>
<dbReference type="AlphaFoldDB" id="X0Z0N6"/>
<accession>X0Z0N6</accession>
<evidence type="ECO:0008006" key="2">
    <source>
        <dbReference type="Google" id="ProtNLM"/>
    </source>
</evidence>
<name>X0Z0N6_9ZZZZ</name>
<proteinExistence type="predicted"/>
<dbReference type="EMBL" id="BART01006384">
    <property type="protein sequence ID" value="GAG62554.1"/>
    <property type="molecule type" value="Genomic_DNA"/>
</dbReference>
<protein>
    <recommendedName>
        <fullName evidence="2">Glycosyl-hydrolase family 116 N-terminal domain-containing protein</fullName>
    </recommendedName>
</protein>